<evidence type="ECO:0000256" key="14">
    <source>
        <dbReference type="SAM" id="Phobius"/>
    </source>
</evidence>
<evidence type="ECO:0000259" key="16">
    <source>
        <dbReference type="PROSITE" id="PS50885"/>
    </source>
</evidence>
<keyword evidence="6 14" id="KW-0812">Transmembrane</keyword>
<dbReference type="GO" id="GO:0005524">
    <property type="term" value="F:ATP binding"/>
    <property type="evidence" value="ECO:0007669"/>
    <property type="project" value="UniProtKB-UniRule"/>
</dbReference>
<accession>A0A1I3TZJ2</accession>
<dbReference type="InterPro" id="IPR050482">
    <property type="entry name" value="Sensor_HK_TwoCompSys"/>
</dbReference>
<dbReference type="InterPro" id="IPR003660">
    <property type="entry name" value="HAMP_dom"/>
</dbReference>
<evidence type="ECO:0000256" key="2">
    <source>
        <dbReference type="ARBA" id="ARBA00004651"/>
    </source>
</evidence>
<keyword evidence="7 13" id="KW-0547">Nucleotide-binding</keyword>
<evidence type="ECO:0000256" key="10">
    <source>
        <dbReference type="ARBA" id="ARBA00022989"/>
    </source>
</evidence>
<keyword evidence="9 13" id="KW-0067">ATP-binding</keyword>
<dbReference type="SUPFAM" id="SSF55874">
    <property type="entry name" value="ATPase domain of HSP90 chaperone/DNA topoisomerase II/histidine kinase"/>
    <property type="match status" value="1"/>
</dbReference>
<dbReference type="InterPro" id="IPR011712">
    <property type="entry name" value="Sig_transdc_His_kin_sub3_dim/P"/>
</dbReference>
<keyword evidence="4" id="KW-0597">Phosphoprotein</keyword>
<keyword evidence="12 13" id="KW-0472">Membrane</keyword>
<dbReference type="SMART" id="SM00304">
    <property type="entry name" value="HAMP"/>
    <property type="match status" value="1"/>
</dbReference>
<feature type="transmembrane region" description="Helical" evidence="14">
    <location>
        <begin position="12"/>
        <end position="35"/>
    </location>
</feature>
<dbReference type="PROSITE" id="PS50109">
    <property type="entry name" value="HIS_KIN"/>
    <property type="match status" value="1"/>
</dbReference>
<organism evidence="17 18">
    <name type="scientific">Thermoflavimicrobium dichotomicum</name>
    <dbReference type="NCBI Taxonomy" id="46223"/>
    <lineage>
        <taxon>Bacteria</taxon>
        <taxon>Bacillati</taxon>
        <taxon>Bacillota</taxon>
        <taxon>Bacilli</taxon>
        <taxon>Bacillales</taxon>
        <taxon>Thermoactinomycetaceae</taxon>
        <taxon>Thermoflavimicrobium</taxon>
    </lineage>
</organism>
<feature type="transmembrane region" description="Helical" evidence="14">
    <location>
        <begin position="47"/>
        <end position="71"/>
    </location>
</feature>
<dbReference type="Pfam" id="PF00672">
    <property type="entry name" value="HAMP"/>
    <property type="match status" value="1"/>
</dbReference>
<keyword evidence="11 13" id="KW-0902">Two-component regulatory system</keyword>
<evidence type="ECO:0000256" key="4">
    <source>
        <dbReference type="ARBA" id="ARBA00022553"/>
    </source>
</evidence>
<comment type="catalytic activity">
    <reaction evidence="1 13">
        <text>ATP + protein L-histidine = ADP + protein N-phospho-L-histidine.</text>
        <dbReference type="EC" id="2.7.13.3"/>
    </reaction>
</comment>
<feature type="domain" description="HAMP" evidence="16">
    <location>
        <begin position="73"/>
        <end position="125"/>
    </location>
</feature>
<dbReference type="OrthoDB" id="9795828at2"/>
<dbReference type="Proteomes" id="UP000199545">
    <property type="component" value="Unassembled WGS sequence"/>
</dbReference>
<dbReference type="PROSITE" id="PS50885">
    <property type="entry name" value="HAMP"/>
    <property type="match status" value="1"/>
</dbReference>
<keyword evidence="8 13" id="KW-0418">Kinase</keyword>
<evidence type="ECO:0000256" key="3">
    <source>
        <dbReference type="ARBA" id="ARBA00022475"/>
    </source>
</evidence>
<evidence type="ECO:0000256" key="8">
    <source>
        <dbReference type="ARBA" id="ARBA00022777"/>
    </source>
</evidence>
<evidence type="ECO:0000256" key="11">
    <source>
        <dbReference type="ARBA" id="ARBA00023012"/>
    </source>
</evidence>
<keyword evidence="10 14" id="KW-1133">Transmembrane helix</keyword>
<keyword evidence="3 13" id="KW-1003">Cell membrane</keyword>
<dbReference type="STRING" id="46223.SAMN05421852_1219"/>
<evidence type="ECO:0000313" key="17">
    <source>
        <dbReference type="EMBL" id="SFJ76718.1"/>
    </source>
</evidence>
<dbReference type="PANTHER" id="PTHR24421:SF37">
    <property type="entry name" value="SENSOR HISTIDINE KINASE NARS"/>
    <property type="match status" value="1"/>
</dbReference>
<sequence>MKKKGLNIQWKIMLFSVAVSLFSSLLIVFLISVHFQLKLSVLMSVEFLNIPLIFPLLVYTLWFGTWFGYYYGKRLKKRLERLDEAILKFEGGHFSYRVPPLEEDEIGLIGQSLNRMAERIEKQVFSLQKLATEKAVFEERQRLARELHDAVSQQLFAISMVTAALLEQNNAVPAALTDQVALIEKMARNALGEMRALLLHLRPVTLEGRSLPEALTELLADFQAKHPIHVEWEIDESIQRLPKGIEDHLFRIAQEGLANVLRHSQATSVTVKLLHANKQIMLKIIDNGIGFDTSKMKTSTVGLSSIQERATEIGGVGEIFSLPGKGTQIVVKVPIIEREWVE</sequence>
<dbReference type="CDD" id="cd16917">
    <property type="entry name" value="HATPase_UhpB-NarQ-NarX-like"/>
    <property type="match status" value="1"/>
</dbReference>
<gene>
    <name evidence="17" type="ORF">SAMN05421852_1219</name>
</gene>
<evidence type="ECO:0000256" key="5">
    <source>
        <dbReference type="ARBA" id="ARBA00022679"/>
    </source>
</evidence>
<evidence type="ECO:0000256" key="7">
    <source>
        <dbReference type="ARBA" id="ARBA00022741"/>
    </source>
</evidence>
<dbReference type="Pfam" id="PF02518">
    <property type="entry name" value="HATPase_c"/>
    <property type="match status" value="1"/>
</dbReference>
<dbReference type="EC" id="2.7.13.3" evidence="13"/>
<evidence type="ECO:0000256" key="1">
    <source>
        <dbReference type="ARBA" id="ARBA00000085"/>
    </source>
</evidence>
<dbReference type="InterPro" id="IPR017202">
    <property type="entry name" value="LiaS/VraS"/>
</dbReference>
<dbReference type="AlphaFoldDB" id="A0A1I3TZJ2"/>
<feature type="domain" description="Histidine kinase" evidence="15">
    <location>
        <begin position="142"/>
        <end position="337"/>
    </location>
</feature>
<comment type="subcellular location">
    <subcellularLocation>
        <location evidence="2 13">Cell membrane</location>
        <topology evidence="2 13">Multi-pass membrane protein</topology>
    </subcellularLocation>
</comment>
<dbReference type="InterPro" id="IPR005467">
    <property type="entry name" value="His_kinase_dom"/>
</dbReference>
<dbReference type="GO" id="GO:0000155">
    <property type="term" value="F:phosphorelay sensor kinase activity"/>
    <property type="evidence" value="ECO:0007669"/>
    <property type="project" value="UniProtKB-UniRule"/>
</dbReference>
<dbReference type="InterPro" id="IPR036890">
    <property type="entry name" value="HATPase_C_sf"/>
</dbReference>
<dbReference type="SUPFAM" id="SSF158472">
    <property type="entry name" value="HAMP domain-like"/>
    <property type="match status" value="1"/>
</dbReference>
<protein>
    <recommendedName>
        <fullName evidence="13">Sensor histidine kinase</fullName>
        <ecNumber evidence="13">2.7.13.3</ecNumber>
    </recommendedName>
</protein>
<proteinExistence type="predicted"/>
<dbReference type="InterPro" id="IPR003594">
    <property type="entry name" value="HATPase_dom"/>
</dbReference>
<evidence type="ECO:0000256" key="6">
    <source>
        <dbReference type="ARBA" id="ARBA00022692"/>
    </source>
</evidence>
<dbReference type="Gene3D" id="6.10.340.10">
    <property type="match status" value="1"/>
</dbReference>
<dbReference type="PIRSF" id="PIRSF037431">
    <property type="entry name" value="STHK_LiaS"/>
    <property type="match status" value="1"/>
</dbReference>
<evidence type="ECO:0000313" key="18">
    <source>
        <dbReference type="Proteomes" id="UP000199545"/>
    </source>
</evidence>
<keyword evidence="5 13" id="KW-0808">Transferase</keyword>
<name>A0A1I3TZJ2_9BACL</name>
<evidence type="ECO:0000256" key="12">
    <source>
        <dbReference type="ARBA" id="ARBA00023136"/>
    </source>
</evidence>
<reference evidence="17 18" key="1">
    <citation type="submission" date="2016-10" db="EMBL/GenBank/DDBJ databases">
        <authorList>
            <person name="de Groot N.N."/>
        </authorList>
    </citation>
    <scope>NUCLEOTIDE SEQUENCE [LARGE SCALE GENOMIC DNA]</scope>
    <source>
        <strain evidence="17 18">DSM 44778</strain>
    </source>
</reference>
<dbReference type="Gene3D" id="3.30.565.10">
    <property type="entry name" value="Histidine kinase-like ATPase, C-terminal domain"/>
    <property type="match status" value="1"/>
</dbReference>
<evidence type="ECO:0000259" key="15">
    <source>
        <dbReference type="PROSITE" id="PS50109"/>
    </source>
</evidence>
<dbReference type="GO" id="GO:0046983">
    <property type="term" value="F:protein dimerization activity"/>
    <property type="evidence" value="ECO:0007669"/>
    <property type="project" value="InterPro"/>
</dbReference>
<dbReference type="GO" id="GO:0005886">
    <property type="term" value="C:plasma membrane"/>
    <property type="evidence" value="ECO:0007669"/>
    <property type="project" value="UniProtKB-SubCell"/>
</dbReference>
<keyword evidence="18" id="KW-1185">Reference proteome</keyword>
<dbReference type="EMBL" id="FORR01000021">
    <property type="protein sequence ID" value="SFJ76718.1"/>
    <property type="molecule type" value="Genomic_DNA"/>
</dbReference>
<dbReference type="PANTHER" id="PTHR24421">
    <property type="entry name" value="NITRATE/NITRITE SENSOR PROTEIN NARX-RELATED"/>
    <property type="match status" value="1"/>
</dbReference>
<dbReference type="Pfam" id="PF07730">
    <property type="entry name" value="HisKA_3"/>
    <property type="match status" value="1"/>
</dbReference>
<dbReference type="SMART" id="SM00387">
    <property type="entry name" value="HATPase_c"/>
    <property type="match status" value="1"/>
</dbReference>
<dbReference type="CDD" id="cd06225">
    <property type="entry name" value="HAMP"/>
    <property type="match status" value="1"/>
</dbReference>
<evidence type="ECO:0000256" key="9">
    <source>
        <dbReference type="ARBA" id="ARBA00022840"/>
    </source>
</evidence>
<dbReference type="Gene3D" id="1.20.5.1930">
    <property type="match status" value="1"/>
</dbReference>
<evidence type="ECO:0000256" key="13">
    <source>
        <dbReference type="PIRNR" id="PIRNR037431"/>
    </source>
</evidence>
<dbReference type="RefSeq" id="WP_093231347.1">
    <property type="nucleotide sequence ID" value="NZ_FORR01000021.1"/>
</dbReference>